<reference evidence="2 3" key="1">
    <citation type="submission" date="2020-03" db="EMBL/GenBank/DDBJ databases">
        <authorList>
            <person name="Wang L."/>
            <person name="He N."/>
            <person name="Li Y."/>
            <person name="Fang Y."/>
            <person name="Zhang F."/>
        </authorList>
    </citation>
    <scope>NUCLEOTIDE SEQUENCE [LARGE SCALE GENOMIC DNA]</scope>
    <source>
        <strain evidence="3">hsmgli-8</strain>
    </source>
</reference>
<evidence type="ECO:0000259" key="1">
    <source>
        <dbReference type="PROSITE" id="PS51833"/>
    </source>
</evidence>
<evidence type="ECO:0000313" key="3">
    <source>
        <dbReference type="Proteomes" id="UP000746535"/>
    </source>
</evidence>
<dbReference type="Pfam" id="PF08668">
    <property type="entry name" value="HDOD"/>
    <property type="match status" value="1"/>
</dbReference>
<sequence>MSAVRQQSLETWVKSLGNVRIPVPRASHERVCAVLNDSRSSLRDIAECMQGSPALVLNVIREANLQASNTLVEPAESLEIALNRLGLQRTGELLARVPAMAPEDIPLPLRQLQLISQHATQQASGFFAARLARLWQEIHWGSLLFLAPLWPLAMTEPKLFEEWDLRVLHKGENPGRVEHELFGIRVLDLCKALADYWGLPAWVRQGYRALTLERRSLTKAMLIARNQDAPLAQQHKLDSDPELYRWLNQPATTVLLANGMALACEQGWGTPHVLRWQQLLALYTQAPLEQVQQQAHVQAVQSAHSHAGPGLWHPAMALVWPLHERRVHPGLLPVAGPSQEALALWRQHCLTLRQAPSPFNNAMHLMGVAMQALEACGMRRVALLMVDKAQANLRVHLIAGLPKAAVDLSMPLSHAPLLQRLVERPGQLRLTPENNASLSRLVPASLRVMFRGEHLLLRSIASQDRVLMLVLADQGGQPMAETSVQAFGKTAQCIEHALTVFSSRSR</sequence>
<organism evidence="2 3">
    <name type="scientific">Pseudomonas quercus</name>
    <dbReference type="NCBI Taxonomy" id="2722792"/>
    <lineage>
        <taxon>Bacteria</taxon>
        <taxon>Pseudomonadati</taxon>
        <taxon>Pseudomonadota</taxon>
        <taxon>Gammaproteobacteria</taxon>
        <taxon>Pseudomonadales</taxon>
        <taxon>Pseudomonadaceae</taxon>
        <taxon>Pseudomonas</taxon>
    </lineage>
</organism>
<proteinExistence type="predicted"/>
<comment type="caution">
    <text evidence="2">The sequence shown here is derived from an EMBL/GenBank/DDBJ whole genome shotgun (WGS) entry which is preliminary data.</text>
</comment>
<dbReference type="RefSeq" id="WP_168082939.1">
    <property type="nucleotide sequence ID" value="NZ_JAAVJI010000003.1"/>
</dbReference>
<dbReference type="EMBL" id="JAAVJI010000003">
    <property type="protein sequence ID" value="NJP00629.1"/>
    <property type="molecule type" value="Genomic_DNA"/>
</dbReference>
<feature type="domain" description="HDOD" evidence="1">
    <location>
        <begin position="21"/>
        <end position="213"/>
    </location>
</feature>
<dbReference type="PROSITE" id="PS51833">
    <property type="entry name" value="HDOD"/>
    <property type="match status" value="1"/>
</dbReference>
<dbReference type="Gene3D" id="1.10.3210.10">
    <property type="entry name" value="Hypothetical protein af1432"/>
    <property type="match status" value="1"/>
</dbReference>
<dbReference type="InterPro" id="IPR013976">
    <property type="entry name" value="HDOD"/>
</dbReference>
<gene>
    <name evidence="2" type="ORF">HBH25_07120</name>
</gene>
<name>A0ABX0YBB8_9PSED</name>
<accession>A0ABX0YBB8</accession>
<dbReference type="Proteomes" id="UP000746535">
    <property type="component" value="Unassembled WGS sequence"/>
</dbReference>
<dbReference type="SUPFAM" id="SSF109604">
    <property type="entry name" value="HD-domain/PDEase-like"/>
    <property type="match status" value="1"/>
</dbReference>
<evidence type="ECO:0000313" key="2">
    <source>
        <dbReference type="EMBL" id="NJP00629.1"/>
    </source>
</evidence>
<keyword evidence="3" id="KW-1185">Reference proteome</keyword>
<protein>
    <submittedName>
        <fullName evidence="2">HDOD domain-containing protein</fullName>
    </submittedName>
</protein>